<dbReference type="KEGG" id="rip:RIEPE_0335"/>
<name>D4G8C8_RIEPU</name>
<dbReference type="Proteomes" id="UP000001700">
    <property type="component" value="Chromosome"/>
</dbReference>
<dbReference type="STRING" id="515618.RIEPE_0335"/>
<organism evidence="1 2">
    <name type="scientific">Riesia pediculicola (strain USDA)</name>
    <dbReference type="NCBI Taxonomy" id="515618"/>
    <lineage>
        <taxon>Bacteria</taxon>
        <taxon>Pseudomonadati</taxon>
        <taxon>Pseudomonadota</taxon>
        <taxon>Gammaproteobacteria</taxon>
        <taxon>Enterobacterales</taxon>
        <taxon>Enterobacteriaceae</taxon>
        <taxon>Candidatus Riesia</taxon>
    </lineage>
</organism>
<dbReference type="AlphaFoldDB" id="D4G8C8"/>
<evidence type="ECO:0000313" key="1">
    <source>
        <dbReference type="EMBL" id="ADD79446.1"/>
    </source>
</evidence>
<sequence>MIKNIIVFYIDLKKLIFFQNLKFDQSLLNMICSKKIHVK</sequence>
<evidence type="ECO:0000313" key="2">
    <source>
        <dbReference type="Proteomes" id="UP000001700"/>
    </source>
</evidence>
<dbReference type="EMBL" id="CP001085">
    <property type="protein sequence ID" value="ADD79446.1"/>
    <property type="molecule type" value="Genomic_DNA"/>
</dbReference>
<protein>
    <submittedName>
        <fullName evidence="1">Uncharacterized protein</fullName>
    </submittedName>
</protein>
<reference evidence="1" key="1">
    <citation type="submission" date="2008-05" db="EMBL/GenBank/DDBJ databases">
        <title>Genome sequence of Riesia pediculicola USDA.</title>
        <authorList>
            <person name="Kirkness E.F."/>
        </authorList>
    </citation>
    <scope>NUCLEOTIDE SEQUENCE [LARGE SCALE GENOMIC DNA]</scope>
    <source>
        <strain evidence="1">USDA</strain>
    </source>
</reference>
<proteinExistence type="predicted"/>
<dbReference type="HOGENOM" id="CLU_3316206_0_0_6"/>
<gene>
    <name evidence="1" type="ordered locus">RIEPE_0335</name>
</gene>
<keyword evidence="2" id="KW-1185">Reference proteome</keyword>
<accession>D4G8C8</accession>